<evidence type="ECO:0000313" key="4">
    <source>
        <dbReference type="EMBL" id="QEV08220.1"/>
    </source>
</evidence>
<dbReference type="Proteomes" id="UP000326041">
    <property type="component" value="Chromosome"/>
</dbReference>
<dbReference type="Pfam" id="PF11997">
    <property type="entry name" value="DUF3492"/>
    <property type="match status" value="1"/>
</dbReference>
<feature type="region of interest" description="Disordered" evidence="2">
    <location>
        <begin position="101"/>
        <end position="122"/>
    </location>
</feature>
<dbReference type="Gene3D" id="3.40.50.2000">
    <property type="entry name" value="Glycogen Phosphorylase B"/>
    <property type="match status" value="2"/>
</dbReference>
<dbReference type="PANTHER" id="PTHR12526:SF636">
    <property type="entry name" value="BLL3647 PROTEIN"/>
    <property type="match status" value="1"/>
</dbReference>
<evidence type="ECO:0000256" key="2">
    <source>
        <dbReference type="SAM" id="MobiDB-lite"/>
    </source>
</evidence>
<organism evidence="4 5">
    <name type="scientific">Streptomyces prasinus</name>
    <dbReference type="NCBI Taxonomy" id="67345"/>
    <lineage>
        <taxon>Bacteria</taxon>
        <taxon>Bacillati</taxon>
        <taxon>Actinomycetota</taxon>
        <taxon>Actinomycetes</taxon>
        <taxon>Kitasatosporales</taxon>
        <taxon>Streptomycetaceae</taxon>
        <taxon>Streptomyces</taxon>
    </lineage>
</organism>
<dbReference type="Pfam" id="PF13692">
    <property type="entry name" value="Glyco_trans_1_4"/>
    <property type="match status" value="1"/>
</dbReference>
<feature type="domain" description="DUF3492" evidence="3">
    <location>
        <begin position="1"/>
        <end position="294"/>
    </location>
</feature>
<name>A0ABX6B275_9ACTN</name>
<dbReference type="PANTHER" id="PTHR12526">
    <property type="entry name" value="GLYCOSYLTRANSFERASE"/>
    <property type="match status" value="1"/>
</dbReference>
<reference evidence="4 5" key="1">
    <citation type="submission" date="2017-09" db="EMBL/GenBank/DDBJ databases">
        <authorList>
            <person name="Lee N."/>
            <person name="Cho B.-K."/>
        </authorList>
    </citation>
    <scope>NUCLEOTIDE SEQUENCE [LARGE SCALE GENOMIC DNA]</scope>
    <source>
        <strain evidence="4 5">ATCC 13879</strain>
    </source>
</reference>
<proteinExistence type="predicted"/>
<sequence>MRIGLLTEGGYPYVNGDAGLWCDRLVRGLGHHEFDVYAFSRSEVQEDGGWVPLPPQVGRVRTAPLWTTEDDGVVYGRRARRRFAEHYGELAAVLCTSDPGPASDSAVPGAGPGTEGTTPAPAEADRFTGALYGLAELARDEGGLAAALRSETAVRALERACRAPRVLPAAREARVSDLLAVAAHLHEALRPLSLDWYEEDGLGAVDLCHAASGGTAALPGLLAGHFFDVPLLVTEYGVRLRTHYLTRPDSSSAVRSLLAAFHGRLTAETYRRAAFLTPGNTHARRWQERCGADRAKVRTVHPGVDAAPFAEAGESPERADPRTLVWTGRVEPAKDLVSLLHAFAGIRAAEPGTRLRIIGGPAGPEGAAYLEHCRALAARLFPDGTGHPHAADAGPVSFEELGGPELTGPADAYAAGAVTVLSSVVEGFPTGLVEAMLAGRATVSTDVGAVVEVIGGTGLVVPPRDPQALAQACVSLLRDPERRVRLGAAARARALELFTVEQNVAAFHDLYLEVVARTPVRRVRLSDAGDPLPFAAPVEAHLPGHWAGLAPHRPRRTTPAWARATQERGPSPSRPTPSPTRAVTHPVPDATPVPATEAAR</sequence>
<evidence type="ECO:0000256" key="1">
    <source>
        <dbReference type="ARBA" id="ARBA00021292"/>
    </source>
</evidence>
<dbReference type="RefSeq" id="WP_079060645.1">
    <property type="nucleotide sequence ID" value="NZ_CP023697.1"/>
</dbReference>
<dbReference type="EMBL" id="CP023697">
    <property type="protein sequence ID" value="QEV08220.1"/>
    <property type="molecule type" value="Genomic_DNA"/>
</dbReference>
<protein>
    <recommendedName>
        <fullName evidence="1">D-inositol 3-phosphate glycosyltransferase</fullName>
    </recommendedName>
</protein>
<dbReference type="GeneID" id="95537494"/>
<accession>A0ABX6B275</accession>
<dbReference type="SUPFAM" id="SSF53756">
    <property type="entry name" value="UDP-Glycosyltransferase/glycogen phosphorylase"/>
    <property type="match status" value="1"/>
</dbReference>
<dbReference type="InterPro" id="IPR022622">
    <property type="entry name" value="DUF3492"/>
</dbReference>
<keyword evidence="5" id="KW-1185">Reference proteome</keyword>
<evidence type="ECO:0000313" key="5">
    <source>
        <dbReference type="Proteomes" id="UP000326041"/>
    </source>
</evidence>
<feature type="region of interest" description="Disordered" evidence="2">
    <location>
        <begin position="550"/>
        <end position="600"/>
    </location>
</feature>
<evidence type="ECO:0000259" key="3">
    <source>
        <dbReference type="Pfam" id="PF11997"/>
    </source>
</evidence>
<gene>
    <name evidence="4" type="ORF">CP972_23610</name>
</gene>